<accession>A0AAU7DVU0</accession>
<keyword evidence="4" id="KW-1003">Cell membrane</keyword>
<feature type="transmembrane region" description="Helical" evidence="9">
    <location>
        <begin position="290"/>
        <end position="311"/>
    </location>
</feature>
<keyword evidence="6 9" id="KW-1133">Transmembrane helix</keyword>
<dbReference type="FunFam" id="1.20.1720.10:FF:000004">
    <property type="entry name" value="EmrB/QacA family drug resistance transporter"/>
    <property type="match status" value="1"/>
</dbReference>
<organism evidence="11">
    <name type="scientific">Jonesiaceae bacterium BS-20</name>
    <dbReference type="NCBI Taxonomy" id="3120821"/>
    <lineage>
        <taxon>Bacteria</taxon>
        <taxon>Bacillati</taxon>
        <taxon>Actinomycetota</taxon>
        <taxon>Actinomycetes</taxon>
        <taxon>Micrococcales</taxon>
        <taxon>Jonesiaceae</taxon>
    </lineage>
</organism>
<feature type="transmembrane region" description="Helical" evidence="9">
    <location>
        <begin position="100"/>
        <end position="119"/>
    </location>
</feature>
<comment type="similarity">
    <text evidence="2">Belongs to the major facilitator superfamily. TCR/Tet family.</text>
</comment>
<dbReference type="AlphaFoldDB" id="A0AAU7DVU0"/>
<dbReference type="Gene3D" id="1.20.1720.10">
    <property type="entry name" value="Multidrug resistance protein D"/>
    <property type="match status" value="1"/>
</dbReference>
<evidence type="ECO:0000259" key="10">
    <source>
        <dbReference type="PROSITE" id="PS50850"/>
    </source>
</evidence>
<keyword evidence="3" id="KW-0813">Transport</keyword>
<feature type="transmembrane region" description="Helical" evidence="9">
    <location>
        <begin position="125"/>
        <end position="146"/>
    </location>
</feature>
<gene>
    <name evidence="11" type="ORF">V5R04_11625</name>
</gene>
<dbReference type="PANTHER" id="PTHR23501:SF197">
    <property type="entry name" value="COMD"/>
    <property type="match status" value="1"/>
</dbReference>
<evidence type="ECO:0000256" key="4">
    <source>
        <dbReference type="ARBA" id="ARBA00022475"/>
    </source>
</evidence>
<dbReference type="InterPro" id="IPR011701">
    <property type="entry name" value="MFS"/>
</dbReference>
<evidence type="ECO:0000256" key="1">
    <source>
        <dbReference type="ARBA" id="ARBA00004651"/>
    </source>
</evidence>
<comment type="subcellular location">
    <subcellularLocation>
        <location evidence="1">Cell membrane</location>
        <topology evidence="1">Multi-pass membrane protein</topology>
    </subcellularLocation>
</comment>
<dbReference type="Gene3D" id="1.20.1250.20">
    <property type="entry name" value="MFS general substrate transporter like domains"/>
    <property type="match status" value="1"/>
</dbReference>
<feature type="transmembrane region" description="Helical" evidence="9">
    <location>
        <begin position="188"/>
        <end position="211"/>
    </location>
</feature>
<feature type="transmembrane region" description="Helical" evidence="9">
    <location>
        <begin position="249"/>
        <end position="270"/>
    </location>
</feature>
<feature type="domain" description="Major facilitator superfamily (MFS) profile" evidence="10">
    <location>
        <begin position="35"/>
        <end position="516"/>
    </location>
</feature>
<dbReference type="EMBL" id="CP146203">
    <property type="protein sequence ID" value="XBH20866.1"/>
    <property type="molecule type" value="Genomic_DNA"/>
</dbReference>
<sequence length="560" mass="58968">MSSPQPATVPDPNSTQAPATTVPVSNAPVQSIKLLFAGLMVTQLLSALNQTVLSSALPTLVGELNGVEHMTWVITAFILAATITMPIYGKLSDLLGRKPLLIAAILIFVAGSLVGALAQDMPTLIIARAIQGLGGGGLMILSQAAIADVIPARERGKYMGIMGAVFAVSSVAGPLLGGWFTEGPGWRWAFWINLPLGALALAATIAFLKIPRPVLKEKPKLDYLGMALISVATTAIVLTLTWGGSQYSWGSTTIISMIVIAALSTAAFIWSQSKAQNPIMPLFLFKDRNFILTTISALAAGIAMFGAIGYMPTYLQMAGGYSATIAGLLMTPMMAFLLVASIVSGIVVSRTGKYKTMPILGSFILTIGMLLMATIKVDTSIVVICIFLGVVGTGLGLSMQILTLIVQNSFPLRHVGTATAANNYFRQVGATLGSAVVGSLFANRLLDLVASHLGPMAEQVGDTSSFTPAMVHGLPPEVKLPIVTAYNEALMPIYLWLVPLALLSAIVLFFLKQKPLATTIESIEEQLAEPVGSTAIEHVLQAEERVKRAKEPAPTTGIGK</sequence>
<feature type="transmembrane region" description="Helical" evidence="9">
    <location>
        <begin position="381"/>
        <end position="406"/>
    </location>
</feature>
<feature type="transmembrane region" description="Helical" evidence="9">
    <location>
        <begin position="158"/>
        <end position="176"/>
    </location>
</feature>
<dbReference type="GO" id="GO:0005886">
    <property type="term" value="C:plasma membrane"/>
    <property type="evidence" value="ECO:0007669"/>
    <property type="project" value="UniProtKB-SubCell"/>
</dbReference>
<dbReference type="Pfam" id="PF07690">
    <property type="entry name" value="MFS_1"/>
    <property type="match status" value="1"/>
</dbReference>
<feature type="transmembrane region" description="Helical" evidence="9">
    <location>
        <begin position="427"/>
        <end position="446"/>
    </location>
</feature>
<feature type="transmembrane region" description="Helical" evidence="9">
    <location>
        <begin position="323"/>
        <end position="347"/>
    </location>
</feature>
<name>A0AAU7DVU0_9MICO</name>
<dbReference type="SUPFAM" id="SSF103473">
    <property type="entry name" value="MFS general substrate transporter"/>
    <property type="match status" value="1"/>
</dbReference>
<evidence type="ECO:0000256" key="8">
    <source>
        <dbReference type="SAM" id="MobiDB-lite"/>
    </source>
</evidence>
<evidence type="ECO:0000256" key="7">
    <source>
        <dbReference type="ARBA" id="ARBA00023136"/>
    </source>
</evidence>
<evidence type="ECO:0000256" key="9">
    <source>
        <dbReference type="SAM" id="Phobius"/>
    </source>
</evidence>
<feature type="transmembrane region" description="Helical" evidence="9">
    <location>
        <begin position="223"/>
        <end position="243"/>
    </location>
</feature>
<keyword evidence="7 9" id="KW-0472">Membrane</keyword>
<dbReference type="InterPro" id="IPR020846">
    <property type="entry name" value="MFS_dom"/>
</dbReference>
<feature type="transmembrane region" description="Helical" evidence="9">
    <location>
        <begin position="493"/>
        <end position="511"/>
    </location>
</feature>
<dbReference type="InterPro" id="IPR004638">
    <property type="entry name" value="EmrB-like"/>
</dbReference>
<reference evidence="11" key="1">
    <citation type="submission" date="2024-02" db="EMBL/GenBank/DDBJ databases">
        <title>Tomenella chthoni gen. nov. sp. nov., a member of the family Jonesiaceae isolated from bat guano.</title>
        <authorList>
            <person name="Miller S.L."/>
            <person name="King J."/>
            <person name="Sankaranarayanan K."/>
            <person name="Lawson P.A."/>
        </authorList>
    </citation>
    <scope>NUCLEOTIDE SEQUENCE</scope>
    <source>
        <strain evidence="11">BS-20</strain>
    </source>
</reference>
<evidence type="ECO:0000256" key="6">
    <source>
        <dbReference type="ARBA" id="ARBA00022989"/>
    </source>
</evidence>
<evidence type="ECO:0000313" key="11">
    <source>
        <dbReference type="EMBL" id="XBH20866.1"/>
    </source>
</evidence>
<dbReference type="InterPro" id="IPR036259">
    <property type="entry name" value="MFS_trans_sf"/>
</dbReference>
<dbReference type="PRINTS" id="PR01036">
    <property type="entry name" value="TCRTETB"/>
</dbReference>
<feature type="region of interest" description="Disordered" evidence="8">
    <location>
        <begin position="1"/>
        <end position="21"/>
    </location>
</feature>
<feature type="transmembrane region" description="Helical" evidence="9">
    <location>
        <begin position="359"/>
        <end position="375"/>
    </location>
</feature>
<feature type="transmembrane region" description="Helical" evidence="9">
    <location>
        <begin position="69"/>
        <end position="88"/>
    </location>
</feature>
<dbReference type="PANTHER" id="PTHR23501">
    <property type="entry name" value="MAJOR FACILITATOR SUPERFAMILY"/>
    <property type="match status" value="1"/>
</dbReference>
<evidence type="ECO:0000256" key="2">
    <source>
        <dbReference type="ARBA" id="ARBA00007520"/>
    </source>
</evidence>
<keyword evidence="5 9" id="KW-0812">Transmembrane</keyword>
<dbReference type="PROSITE" id="PS50850">
    <property type="entry name" value="MFS"/>
    <property type="match status" value="1"/>
</dbReference>
<protein>
    <submittedName>
        <fullName evidence="11">MDR family MFS transporter</fullName>
    </submittedName>
</protein>
<evidence type="ECO:0000256" key="3">
    <source>
        <dbReference type="ARBA" id="ARBA00022448"/>
    </source>
</evidence>
<evidence type="ECO:0000256" key="5">
    <source>
        <dbReference type="ARBA" id="ARBA00022692"/>
    </source>
</evidence>
<dbReference type="GO" id="GO:0022857">
    <property type="term" value="F:transmembrane transporter activity"/>
    <property type="evidence" value="ECO:0007669"/>
    <property type="project" value="InterPro"/>
</dbReference>
<dbReference type="NCBIfam" id="TIGR00711">
    <property type="entry name" value="efflux_EmrB"/>
    <property type="match status" value="1"/>
</dbReference>
<proteinExistence type="inferred from homology"/>
<dbReference type="CDD" id="cd17502">
    <property type="entry name" value="MFS_Azr1_MDR_like"/>
    <property type="match status" value="1"/>
</dbReference>